<feature type="transmembrane region" description="Helical" evidence="7">
    <location>
        <begin position="26"/>
        <end position="44"/>
    </location>
</feature>
<evidence type="ECO:0000256" key="2">
    <source>
        <dbReference type="ARBA" id="ARBA00006679"/>
    </source>
</evidence>
<keyword evidence="6 7" id="KW-0472">Membrane</keyword>
<dbReference type="PANTHER" id="PTHR33452">
    <property type="entry name" value="OXIDOREDUCTASE CATD-RELATED"/>
    <property type="match status" value="1"/>
</dbReference>
<feature type="transmembrane region" description="Helical" evidence="7">
    <location>
        <begin position="56"/>
        <end position="75"/>
    </location>
</feature>
<name>A0A939ERG8_9HYPH</name>
<keyword evidence="4 7" id="KW-0812">Transmembrane</keyword>
<comment type="subcellular location">
    <subcellularLocation>
        <location evidence="1">Cell membrane</location>
        <topology evidence="1">Multi-pass membrane protein</topology>
    </subcellularLocation>
</comment>
<organism evidence="8 9">
    <name type="scientific">Roseibium limicola</name>
    <dbReference type="NCBI Taxonomy" id="2816037"/>
    <lineage>
        <taxon>Bacteria</taxon>
        <taxon>Pseudomonadati</taxon>
        <taxon>Pseudomonadota</taxon>
        <taxon>Alphaproteobacteria</taxon>
        <taxon>Hyphomicrobiales</taxon>
        <taxon>Stappiaceae</taxon>
        <taxon>Roseibium</taxon>
    </lineage>
</organism>
<dbReference type="Pfam" id="PF07681">
    <property type="entry name" value="DoxX"/>
    <property type="match status" value="1"/>
</dbReference>
<sequence>MGFLAAWLYRVHTSVALVVQRATMTWLPGLAARLVFASVLLVYFYKSGLTKLGDGVLGIFMPSDGAYAQILPQIYEASGYDVSQLPFLPYGAIVLAGTWAEFILPTMIVLGLFTRISSLGMIIFIAVMTYVDITGHHVEAATIGAFFDGNPSSLMADQRLLWIFPLLFLVLQGPGKLSLDTLLGGRMRRRELYY</sequence>
<evidence type="ECO:0000313" key="9">
    <source>
        <dbReference type="Proteomes" id="UP000664779"/>
    </source>
</evidence>
<keyword evidence="9" id="KW-1185">Reference proteome</keyword>
<evidence type="ECO:0000256" key="1">
    <source>
        <dbReference type="ARBA" id="ARBA00004651"/>
    </source>
</evidence>
<dbReference type="RefSeq" id="WP_206943437.1">
    <property type="nucleotide sequence ID" value="NZ_JAFLNF010000008.1"/>
</dbReference>
<evidence type="ECO:0000256" key="4">
    <source>
        <dbReference type="ARBA" id="ARBA00022692"/>
    </source>
</evidence>
<dbReference type="GO" id="GO:0005886">
    <property type="term" value="C:plasma membrane"/>
    <property type="evidence" value="ECO:0007669"/>
    <property type="project" value="UniProtKB-SubCell"/>
</dbReference>
<gene>
    <name evidence="8" type="ORF">J0X15_17270</name>
</gene>
<dbReference type="InterPro" id="IPR032808">
    <property type="entry name" value="DoxX"/>
</dbReference>
<comment type="similarity">
    <text evidence="2">Belongs to the DoxX family.</text>
</comment>
<evidence type="ECO:0000256" key="5">
    <source>
        <dbReference type="ARBA" id="ARBA00022989"/>
    </source>
</evidence>
<feature type="transmembrane region" description="Helical" evidence="7">
    <location>
        <begin position="87"/>
        <end position="110"/>
    </location>
</feature>
<evidence type="ECO:0000313" key="8">
    <source>
        <dbReference type="EMBL" id="MBO0346980.1"/>
    </source>
</evidence>
<reference evidence="8" key="1">
    <citation type="submission" date="2021-03" db="EMBL/GenBank/DDBJ databases">
        <title>Roseibium sp. CAU 1637 isolated from Incheon.</title>
        <authorList>
            <person name="Kim W."/>
        </authorList>
    </citation>
    <scope>NUCLEOTIDE SEQUENCE</scope>
    <source>
        <strain evidence="8">CAU 1637</strain>
    </source>
</reference>
<protein>
    <submittedName>
        <fullName evidence="8">DoxX family protein</fullName>
    </submittedName>
</protein>
<proteinExistence type="inferred from homology"/>
<dbReference type="Proteomes" id="UP000664779">
    <property type="component" value="Unassembled WGS sequence"/>
</dbReference>
<feature type="transmembrane region" description="Helical" evidence="7">
    <location>
        <begin position="159"/>
        <end position="179"/>
    </location>
</feature>
<accession>A0A939ERG8</accession>
<feature type="transmembrane region" description="Helical" evidence="7">
    <location>
        <begin position="122"/>
        <end position="147"/>
    </location>
</feature>
<evidence type="ECO:0000256" key="3">
    <source>
        <dbReference type="ARBA" id="ARBA00022475"/>
    </source>
</evidence>
<dbReference type="AlphaFoldDB" id="A0A939ERG8"/>
<dbReference type="PANTHER" id="PTHR33452:SF1">
    <property type="entry name" value="INNER MEMBRANE PROTEIN YPHA-RELATED"/>
    <property type="match status" value="1"/>
</dbReference>
<comment type="caution">
    <text evidence="8">The sequence shown here is derived from an EMBL/GenBank/DDBJ whole genome shotgun (WGS) entry which is preliminary data.</text>
</comment>
<evidence type="ECO:0000256" key="7">
    <source>
        <dbReference type="SAM" id="Phobius"/>
    </source>
</evidence>
<keyword evidence="5 7" id="KW-1133">Transmembrane helix</keyword>
<evidence type="ECO:0000256" key="6">
    <source>
        <dbReference type="ARBA" id="ARBA00023136"/>
    </source>
</evidence>
<dbReference type="EMBL" id="JAFLNF010000008">
    <property type="protein sequence ID" value="MBO0346980.1"/>
    <property type="molecule type" value="Genomic_DNA"/>
</dbReference>
<keyword evidence="3" id="KW-1003">Cell membrane</keyword>
<dbReference type="InterPro" id="IPR051907">
    <property type="entry name" value="DoxX-like_oxidoreductase"/>
</dbReference>